<feature type="signal peptide" evidence="1">
    <location>
        <begin position="1"/>
        <end position="23"/>
    </location>
</feature>
<name>A0A437REB4_9BURK</name>
<evidence type="ECO:0008006" key="4">
    <source>
        <dbReference type="Google" id="ProtNLM"/>
    </source>
</evidence>
<sequence length="283" mass="29286">MKLKMKLVAVAAALASLAGVAHADLTSGSTVNNGSFSLLAFNTVSRDWYIRDLGYLLNSFLPSSITTTAGDGGVTGDKTPDAGLLINGSVQSNFSDAAFATWFSAQTASDVRWMVGSYDQISSSSTTSQRRVIMSSKNDAQTWTNANLDSFVASGNWGGLASFFNPGGLSKTGTNIFAQADTGANGGLNLNTLGTVGDSQSLFYTVRSAFTGSSSNLATTTRFGNSSEFATITLQANGDLIYSLAAATTAPPVPLPPALWMMGAGLVAIGGMVRRRRAAALQA</sequence>
<dbReference type="OrthoDB" id="9181992at2"/>
<evidence type="ECO:0000256" key="1">
    <source>
        <dbReference type="SAM" id="SignalP"/>
    </source>
</evidence>
<dbReference type="RefSeq" id="WP_128229163.1">
    <property type="nucleotide sequence ID" value="NZ_SACR01000004.1"/>
</dbReference>
<keyword evidence="3" id="KW-1185">Reference proteome</keyword>
<organism evidence="2 3">
    <name type="scientific">Rubrivivax rivuli</name>
    <dbReference type="NCBI Taxonomy" id="1862385"/>
    <lineage>
        <taxon>Bacteria</taxon>
        <taxon>Pseudomonadati</taxon>
        <taxon>Pseudomonadota</taxon>
        <taxon>Betaproteobacteria</taxon>
        <taxon>Burkholderiales</taxon>
        <taxon>Sphaerotilaceae</taxon>
        <taxon>Rubrivivax</taxon>
    </lineage>
</organism>
<comment type="caution">
    <text evidence="2">The sequence shown here is derived from an EMBL/GenBank/DDBJ whole genome shotgun (WGS) entry which is preliminary data.</text>
</comment>
<protein>
    <recommendedName>
        <fullName evidence="4">PEP-CTERM sorting domain-containing protein</fullName>
    </recommendedName>
</protein>
<dbReference type="EMBL" id="SACR01000004">
    <property type="protein sequence ID" value="RVU45097.1"/>
    <property type="molecule type" value="Genomic_DNA"/>
</dbReference>
<reference evidence="2 3" key="1">
    <citation type="submission" date="2019-01" db="EMBL/GenBank/DDBJ databases">
        <authorList>
            <person name="Chen W.-M."/>
        </authorList>
    </citation>
    <scope>NUCLEOTIDE SEQUENCE [LARGE SCALE GENOMIC DNA]</scope>
    <source>
        <strain evidence="2 3">KYPY4</strain>
    </source>
</reference>
<evidence type="ECO:0000313" key="3">
    <source>
        <dbReference type="Proteomes" id="UP000285575"/>
    </source>
</evidence>
<gene>
    <name evidence="2" type="ORF">EOE66_13130</name>
</gene>
<keyword evidence="1" id="KW-0732">Signal</keyword>
<feature type="chain" id="PRO_5019052250" description="PEP-CTERM sorting domain-containing protein" evidence="1">
    <location>
        <begin position="24"/>
        <end position="283"/>
    </location>
</feature>
<accession>A0A437REB4</accession>
<dbReference type="AlphaFoldDB" id="A0A437REB4"/>
<dbReference type="Proteomes" id="UP000285575">
    <property type="component" value="Unassembled WGS sequence"/>
</dbReference>
<evidence type="ECO:0000313" key="2">
    <source>
        <dbReference type="EMBL" id="RVU45097.1"/>
    </source>
</evidence>
<proteinExistence type="predicted"/>